<comment type="similarity">
    <text evidence="1 4">Belongs to the D-isomer specific 2-hydroxyacid dehydrogenase family.</text>
</comment>
<proteinExistence type="inferred from homology"/>
<keyword evidence="8" id="KW-1185">Reference proteome</keyword>
<dbReference type="InterPro" id="IPR029753">
    <property type="entry name" value="D-isomer_DH_CS"/>
</dbReference>
<dbReference type="InterPro" id="IPR006140">
    <property type="entry name" value="D-isomer_DH_NAD-bd"/>
</dbReference>
<dbReference type="EMBL" id="JBHSUB010000015">
    <property type="protein sequence ID" value="MFC6379050.1"/>
    <property type="molecule type" value="Genomic_DNA"/>
</dbReference>
<dbReference type="PANTHER" id="PTHR43761:SF1">
    <property type="entry name" value="D-ISOMER SPECIFIC 2-HYDROXYACID DEHYDROGENASE CATALYTIC DOMAIN-CONTAINING PROTEIN-RELATED"/>
    <property type="match status" value="1"/>
</dbReference>
<dbReference type="PROSITE" id="PS00670">
    <property type="entry name" value="D_2_HYDROXYACID_DH_2"/>
    <property type="match status" value="1"/>
</dbReference>
<dbReference type="PROSITE" id="PS00671">
    <property type="entry name" value="D_2_HYDROXYACID_DH_3"/>
    <property type="match status" value="1"/>
</dbReference>
<dbReference type="Proteomes" id="UP001596230">
    <property type="component" value="Unassembled WGS sequence"/>
</dbReference>
<dbReference type="Pfam" id="PF02826">
    <property type="entry name" value="2-Hacid_dh_C"/>
    <property type="match status" value="1"/>
</dbReference>
<protein>
    <submittedName>
        <fullName evidence="7">NAD(P)-dependent oxidoreductase</fullName>
    </submittedName>
</protein>
<feature type="domain" description="D-isomer specific 2-hydroxyacid dehydrogenase NAD-binding" evidence="6">
    <location>
        <begin position="122"/>
        <end position="300"/>
    </location>
</feature>
<evidence type="ECO:0000313" key="7">
    <source>
        <dbReference type="EMBL" id="MFC6379050.1"/>
    </source>
</evidence>
<keyword evidence="2 4" id="KW-0560">Oxidoreductase</keyword>
<name>A0ABW1W277_9GAMM</name>
<evidence type="ECO:0000259" key="5">
    <source>
        <dbReference type="Pfam" id="PF00389"/>
    </source>
</evidence>
<keyword evidence="3" id="KW-0520">NAD</keyword>
<reference evidence="8" key="1">
    <citation type="journal article" date="2019" name="Int. J. Syst. Evol. Microbiol.">
        <title>The Global Catalogue of Microorganisms (GCM) 10K type strain sequencing project: providing services to taxonomists for standard genome sequencing and annotation.</title>
        <authorList>
            <consortium name="The Broad Institute Genomics Platform"/>
            <consortium name="The Broad Institute Genome Sequencing Center for Infectious Disease"/>
            <person name="Wu L."/>
            <person name="Ma J."/>
        </authorList>
    </citation>
    <scope>NUCLEOTIDE SEQUENCE [LARGE SCALE GENOMIC DNA]</scope>
    <source>
        <strain evidence="8">CGMCC 1.18518</strain>
    </source>
</reference>
<evidence type="ECO:0000256" key="3">
    <source>
        <dbReference type="ARBA" id="ARBA00023027"/>
    </source>
</evidence>
<sequence length="331" mass="35001">MTSLPLSPDTATFTGGAVFLDYASLDFGDLDAAALYRVFPDLTLHLHTTPAQIAERLAGAEVAIVSDLHLPAEILGRLPRLKLILLASTGTNAVDLAAVRRLGITVCHCQGYGTHAVAQHTLALILALTNHVARYSALVSAGQWSAADRFCLTDYPISGLNDKRLAIVGQGELGRRVAYLAEAFGMQVSFAGLPGREGPQDKIALDELLPLADIVSLHCPLTPETAGLINTRRLGLMKRSALLINTARGGLIDDTALAGALREGRLAGAALDVLSQEPPPHNHPLLTGDIPNLLITPHVAWSTTGARQCALQQLAENGQAWLAGQPIRVVS</sequence>
<evidence type="ECO:0000256" key="2">
    <source>
        <dbReference type="ARBA" id="ARBA00023002"/>
    </source>
</evidence>
<dbReference type="InterPro" id="IPR050418">
    <property type="entry name" value="D-iso_2-hydroxyacid_DH_PdxB"/>
</dbReference>
<dbReference type="SUPFAM" id="SSF51735">
    <property type="entry name" value="NAD(P)-binding Rossmann-fold domains"/>
    <property type="match status" value="1"/>
</dbReference>
<dbReference type="InterPro" id="IPR006139">
    <property type="entry name" value="D-isomer_2_OHA_DH_cat_dom"/>
</dbReference>
<dbReference type="InterPro" id="IPR036291">
    <property type="entry name" value="NAD(P)-bd_dom_sf"/>
</dbReference>
<evidence type="ECO:0000259" key="6">
    <source>
        <dbReference type="Pfam" id="PF02826"/>
    </source>
</evidence>
<evidence type="ECO:0000256" key="1">
    <source>
        <dbReference type="ARBA" id="ARBA00005854"/>
    </source>
</evidence>
<dbReference type="Pfam" id="PF00389">
    <property type="entry name" value="2-Hacid_dh"/>
    <property type="match status" value="1"/>
</dbReference>
<accession>A0ABW1W277</accession>
<comment type="caution">
    <text evidence="7">The sequence shown here is derived from an EMBL/GenBank/DDBJ whole genome shotgun (WGS) entry which is preliminary data.</text>
</comment>
<dbReference type="Gene3D" id="3.40.50.720">
    <property type="entry name" value="NAD(P)-binding Rossmann-like Domain"/>
    <property type="match status" value="2"/>
</dbReference>
<feature type="domain" description="D-isomer specific 2-hydroxyacid dehydrogenase catalytic" evidence="5">
    <location>
        <begin position="41"/>
        <end position="327"/>
    </location>
</feature>
<dbReference type="RefSeq" id="WP_212713134.1">
    <property type="nucleotide sequence ID" value="NZ_JBHSUB010000015.1"/>
</dbReference>
<evidence type="ECO:0000313" key="8">
    <source>
        <dbReference type="Proteomes" id="UP001596230"/>
    </source>
</evidence>
<organism evidence="7 8">
    <name type="scientific">Tatumella terrea</name>
    <dbReference type="NCBI Taxonomy" id="419007"/>
    <lineage>
        <taxon>Bacteria</taxon>
        <taxon>Pseudomonadati</taxon>
        <taxon>Pseudomonadota</taxon>
        <taxon>Gammaproteobacteria</taxon>
        <taxon>Enterobacterales</taxon>
        <taxon>Erwiniaceae</taxon>
        <taxon>Tatumella</taxon>
    </lineage>
</organism>
<dbReference type="SUPFAM" id="SSF52283">
    <property type="entry name" value="Formate/glycerate dehydrogenase catalytic domain-like"/>
    <property type="match status" value="1"/>
</dbReference>
<gene>
    <name evidence="7" type="ORF">ACFP9W_13410</name>
</gene>
<evidence type="ECO:0000256" key="4">
    <source>
        <dbReference type="RuleBase" id="RU003719"/>
    </source>
</evidence>
<dbReference type="CDD" id="cd12162">
    <property type="entry name" value="2-Hacid_dh_4"/>
    <property type="match status" value="1"/>
</dbReference>
<dbReference type="PANTHER" id="PTHR43761">
    <property type="entry name" value="D-ISOMER SPECIFIC 2-HYDROXYACID DEHYDROGENASE FAMILY PROTEIN (AFU_ORTHOLOGUE AFUA_1G13630)"/>
    <property type="match status" value="1"/>
</dbReference>